<keyword evidence="1" id="KW-0812">Transmembrane</keyword>
<feature type="transmembrane region" description="Helical" evidence="1">
    <location>
        <begin position="30"/>
        <end position="49"/>
    </location>
</feature>
<dbReference type="Pfam" id="PF18145">
    <property type="entry name" value="SAVED"/>
    <property type="match status" value="1"/>
</dbReference>
<keyword evidence="1" id="KW-0472">Membrane</keyword>
<dbReference type="Proteomes" id="UP000295506">
    <property type="component" value="Unassembled WGS sequence"/>
</dbReference>
<dbReference type="KEGG" id="dej:AWY79_06405"/>
<dbReference type="NCBIfam" id="NF033611">
    <property type="entry name" value="SAVED"/>
    <property type="match status" value="1"/>
</dbReference>
<keyword evidence="1" id="KW-1133">Transmembrane helix</keyword>
<feature type="domain" description="SMODS-associated and fused to various effectors" evidence="2">
    <location>
        <begin position="151"/>
        <end position="335"/>
    </location>
</feature>
<gene>
    <name evidence="3" type="ORF">AWY79_06405</name>
    <name evidence="4" type="ORF">EDC59_101153</name>
</gene>
<evidence type="ECO:0000313" key="4">
    <source>
        <dbReference type="EMBL" id="TDT91754.1"/>
    </source>
</evidence>
<evidence type="ECO:0000313" key="6">
    <source>
        <dbReference type="Proteomes" id="UP000295506"/>
    </source>
</evidence>
<evidence type="ECO:0000313" key="5">
    <source>
        <dbReference type="Proteomes" id="UP000055611"/>
    </source>
</evidence>
<dbReference type="Proteomes" id="UP000055611">
    <property type="component" value="Chromosome"/>
</dbReference>
<reference evidence="4 6" key="2">
    <citation type="submission" date="2019-03" db="EMBL/GenBank/DDBJ databases">
        <title>Genomic Encyclopedia of Type Strains, Phase IV (KMG-IV): sequencing the most valuable type-strain genomes for metagenomic binning, comparative biology and taxonomic classification.</title>
        <authorList>
            <person name="Goeker M."/>
        </authorList>
    </citation>
    <scope>NUCLEOTIDE SEQUENCE [LARGE SCALE GENOMIC DNA]</scope>
    <source>
        <strain evidence="4 6">DSM 101483</strain>
    </source>
</reference>
<name>A0A126QM46_9BACT</name>
<dbReference type="EMBL" id="CP014206">
    <property type="protein sequence ID" value="AMK10768.1"/>
    <property type="molecule type" value="Genomic_DNA"/>
</dbReference>
<dbReference type="InterPro" id="IPR040836">
    <property type="entry name" value="SAVED"/>
</dbReference>
<dbReference type="RefSeq" id="WP_066801744.1">
    <property type="nucleotide sequence ID" value="NZ_CP014206.1"/>
</dbReference>
<evidence type="ECO:0000259" key="2">
    <source>
        <dbReference type="Pfam" id="PF18145"/>
    </source>
</evidence>
<keyword evidence="5" id="KW-1185">Reference proteome</keyword>
<evidence type="ECO:0000256" key="1">
    <source>
        <dbReference type="SAM" id="Phobius"/>
    </source>
</evidence>
<dbReference type="EMBL" id="SOBK01000001">
    <property type="protein sequence ID" value="TDT91754.1"/>
    <property type="molecule type" value="Genomic_DNA"/>
</dbReference>
<dbReference type="AlphaFoldDB" id="A0A126QM46"/>
<dbReference type="OrthoDB" id="6636214at2"/>
<evidence type="ECO:0000313" key="3">
    <source>
        <dbReference type="EMBL" id="AMK10768.1"/>
    </source>
</evidence>
<accession>A0A126QM46</accession>
<proteinExistence type="predicted"/>
<sequence>MKLFQTIWNGITWLFTMWLKYRSMDPGLRAANGVFLAGTFGAGGAGFCLKADLEFPVLSSVTASWGAQAPLWMSISLMAVGIVCFILRIKHCEKSWSTALVYVRGLSRMAEAPPRDDLPSKYTLGRVIPFSYPIIDRATPEERLDELKQIERDLKHRISSEEQSPKHVLFAGLADVPLLYAAGCLLGTRKGLEVMDYDRNALKWSTLDECDSGKRIEIAKPKELKKDLAIVIPFTIPIHDEQIPEHLRDCIARVEPQWDIKTDAVLCERQLTEITAAINDYIRDVRGKIERVHLFLATGASSAFKLGMYYQENAYPETFVYQYDSKTNQYVWAVRVDKGRQEIVQG</sequence>
<reference evidence="3 5" key="1">
    <citation type="journal article" date="2016" name="Front. Microbiol.">
        <title>Genome Sequence of the Piezophilic, Mesophilic Sulfate-Reducing Bacterium Desulfovibrio indicus J2T.</title>
        <authorList>
            <person name="Cao J."/>
            <person name="Maignien L."/>
            <person name="Shao Z."/>
            <person name="Alain K."/>
            <person name="Jebbar M."/>
        </authorList>
    </citation>
    <scope>NUCLEOTIDE SEQUENCE [LARGE SCALE GENOMIC DNA]</scope>
    <source>
        <strain evidence="3 5">J2</strain>
    </source>
</reference>
<protein>
    <recommendedName>
        <fullName evidence="2">SMODS-associated and fused to various effectors domain-containing protein</fullName>
    </recommendedName>
</protein>
<organism evidence="4 6">
    <name type="scientific">Pseudodesulfovibrio indicus</name>
    <dbReference type="NCBI Taxonomy" id="1716143"/>
    <lineage>
        <taxon>Bacteria</taxon>
        <taxon>Pseudomonadati</taxon>
        <taxon>Thermodesulfobacteriota</taxon>
        <taxon>Desulfovibrionia</taxon>
        <taxon>Desulfovibrionales</taxon>
        <taxon>Desulfovibrionaceae</taxon>
    </lineage>
</organism>
<feature type="transmembrane region" description="Helical" evidence="1">
    <location>
        <begin position="69"/>
        <end position="87"/>
    </location>
</feature>